<dbReference type="PANTHER" id="PTHR13696">
    <property type="entry name" value="P-LOOP CONTAINING NUCLEOSIDE TRIPHOSPHATE HYDROLASE"/>
    <property type="match status" value="1"/>
</dbReference>
<dbReference type="AlphaFoldDB" id="A0A5M3Q0S9"/>
<accession>A0A5M3Q0S9</accession>
<dbReference type="Pfam" id="PF13614">
    <property type="entry name" value="AAA_31"/>
    <property type="match status" value="1"/>
</dbReference>
<feature type="domain" description="AAA" evidence="2">
    <location>
        <begin position="5"/>
        <end position="52"/>
    </location>
</feature>
<dbReference type="CDD" id="cd02042">
    <property type="entry name" value="ParAB_family"/>
    <property type="match status" value="1"/>
</dbReference>
<evidence type="ECO:0000313" key="4">
    <source>
        <dbReference type="Proteomes" id="UP000387223"/>
    </source>
</evidence>
<dbReference type="RefSeq" id="WP_169054590.1">
    <property type="nucleotide sequence ID" value="NZ_BGZI01000015.1"/>
</dbReference>
<reference evidence="3 4" key="1">
    <citation type="journal article" date="2019" name="J. Gen. Appl. Microbiol.">
        <title>Aerobic degradation of cis-dichloroethene by the marine bacterium Marinobacter salsuginis strain 5N-3.</title>
        <authorList>
            <person name="Inoue Y."/>
            <person name="Fukunaga Y."/>
            <person name="Katsumata H."/>
            <person name="Ohji S."/>
            <person name="Hosoyama A."/>
            <person name="Mori K."/>
            <person name="Ando K."/>
        </authorList>
    </citation>
    <scope>NUCLEOTIDE SEQUENCE [LARGE SCALE GENOMIC DNA]</scope>
    <source>
        <strain evidence="3 4">NBRC 109114</strain>
    </source>
</reference>
<evidence type="ECO:0000259" key="2">
    <source>
        <dbReference type="Pfam" id="PF13614"/>
    </source>
</evidence>
<evidence type="ECO:0000313" key="3">
    <source>
        <dbReference type="EMBL" id="GBO88700.1"/>
    </source>
</evidence>
<dbReference type="SUPFAM" id="SSF52540">
    <property type="entry name" value="P-loop containing nucleoside triphosphate hydrolases"/>
    <property type="match status" value="1"/>
</dbReference>
<dbReference type="Gene3D" id="3.40.50.300">
    <property type="entry name" value="P-loop containing nucleotide triphosphate hydrolases"/>
    <property type="match status" value="1"/>
</dbReference>
<dbReference type="InterPro" id="IPR050678">
    <property type="entry name" value="DNA_Partitioning_ATPase"/>
</dbReference>
<dbReference type="EMBL" id="BGZI01000015">
    <property type="protein sequence ID" value="GBO88700.1"/>
    <property type="molecule type" value="Genomic_DNA"/>
</dbReference>
<name>A0A5M3Q0S9_9GAMM</name>
<evidence type="ECO:0000256" key="1">
    <source>
        <dbReference type="SAM" id="MobiDB-lite"/>
    </source>
</evidence>
<sequence>MDTQAKIIVVGNKKGGAGKTTFSIHAAGTLHRYGKKVLLIEQDTQGSISDAHRLRIKFVGTPSFDYHFQTKRLDRDEVMKLAEGYDFVVVDSPPGTAKDPNDSRPDDDIVPGSTKAAIRPETLYSFTAADLIVIPTKMNRTDMHSVANYLNICATHLGILHKANVSPTRHAVVIPNELDPKWGYSKERNIIMRSVEKCDKNRGLVTLANTPIIKYRRYSDLQWDGKTAADLGEDRARYLFEKTLFEDVLPKVGFSDPRTKAEKKRANEYFKQTVMKIYGGEDVCVA</sequence>
<organism evidence="3 4">
    <name type="scientific">Marinobacter salsuginis</name>
    <dbReference type="NCBI Taxonomy" id="418719"/>
    <lineage>
        <taxon>Bacteria</taxon>
        <taxon>Pseudomonadati</taxon>
        <taxon>Pseudomonadota</taxon>
        <taxon>Gammaproteobacteria</taxon>
        <taxon>Pseudomonadales</taxon>
        <taxon>Marinobacteraceae</taxon>
        <taxon>Marinobacter</taxon>
    </lineage>
</organism>
<dbReference type="InterPro" id="IPR027417">
    <property type="entry name" value="P-loop_NTPase"/>
</dbReference>
<gene>
    <name evidence="3" type="ORF">MSSD14B_23680</name>
</gene>
<comment type="caution">
    <text evidence="3">The sequence shown here is derived from an EMBL/GenBank/DDBJ whole genome shotgun (WGS) entry which is preliminary data.</text>
</comment>
<dbReference type="InterPro" id="IPR025669">
    <property type="entry name" value="AAA_dom"/>
</dbReference>
<protein>
    <recommendedName>
        <fullName evidence="2">AAA domain-containing protein</fullName>
    </recommendedName>
</protein>
<proteinExistence type="predicted"/>
<dbReference type="Proteomes" id="UP000387223">
    <property type="component" value="Unassembled WGS sequence"/>
</dbReference>
<dbReference type="PANTHER" id="PTHR13696:SF99">
    <property type="entry name" value="COBYRINIC ACID AC-DIAMIDE SYNTHASE"/>
    <property type="match status" value="1"/>
</dbReference>
<feature type="region of interest" description="Disordered" evidence="1">
    <location>
        <begin position="91"/>
        <end position="112"/>
    </location>
</feature>